<keyword evidence="5" id="KW-0175">Coiled coil</keyword>
<keyword evidence="1" id="KW-0678">Repressor</keyword>
<protein>
    <submittedName>
        <fullName evidence="7">DNA-binding transcriptional MerR regulator</fullName>
    </submittedName>
</protein>
<dbReference type="EMBL" id="JAUSUR010000009">
    <property type="protein sequence ID" value="MDQ0363141.1"/>
    <property type="molecule type" value="Genomic_DNA"/>
</dbReference>
<dbReference type="SMART" id="SM00871">
    <property type="entry name" value="AraC_E_bind"/>
    <property type="match status" value="1"/>
</dbReference>
<gene>
    <name evidence="7" type="ORF">J2S15_003902</name>
</gene>
<dbReference type="SUPFAM" id="SSF55136">
    <property type="entry name" value="Probable bacterial effector-binding domain"/>
    <property type="match status" value="1"/>
</dbReference>
<dbReference type="InterPro" id="IPR011256">
    <property type="entry name" value="Reg_factor_effector_dom_sf"/>
</dbReference>
<evidence type="ECO:0000256" key="5">
    <source>
        <dbReference type="SAM" id="Coils"/>
    </source>
</evidence>
<keyword evidence="3 7" id="KW-0238">DNA-binding</keyword>
<dbReference type="InterPro" id="IPR000551">
    <property type="entry name" value="MerR-type_HTH_dom"/>
</dbReference>
<evidence type="ECO:0000256" key="4">
    <source>
        <dbReference type="ARBA" id="ARBA00023163"/>
    </source>
</evidence>
<reference evidence="7 8" key="1">
    <citation type="submission" date="2023-07" db="EMBL/GenBank/DDBJ databases">
        <title>Genomic Encyclopedia of Type Strains, Phase IV (KMG-IV): sequencing the most valuable type-strain genomes for metagenomic binning, comparative biology and taxonomic classification.</title>
        <authorList>
            <person name="Goeker M."/>
        </authorList>
    </citation>
    <scope>NUCLEOTIDE SEQUENCE [LARGE SCALE GENOMIC DNA]</scope>
    <source>
        <strain evidence="7 8">DSM 16784</strain>
    </source>
</reference>
<proteinExistence type="predicted"/>
<keyword evidence="2" id="KW-0805">Transcription regulation</keyword>
<dbReference type="Proteomes" id="UP001230220">
    <property type="component" value="Unassembled WGS sequence"/>
</dbReference>
<evidence type="ECO:0000256" key="1">
    <source>
        <dbReference type="ARBA" id="ARBA00022491"/>
    </source>
</evidence>
<dbReference type="PROSITE" id="PS50937">
    <property type="entry name" value="HTH_MERR_2"/>
    <property type="match status" value="1"/>
</dbReference>
<comment type="caution">
    <text evidence="7">The sequence shown here is derived from an EMBL/GenBank/DDBJ whole genome shotgun (WGS) entry which is preliminary data.</text>
</comment>
<sequence>MYKVSEFSKICGLSIDTIKHYETVGLLYPSYVDDINNYRFYAATKIVEVQKIQMLKDAGCSLKEIKYHLDANITAAELTHLLEEKIETMSKKIEQLKEQHNRLEVNYFILNNGGMTFMNQIVVKEVEPIWAVTKREVYDETKETFDEFCERMWNSLNQVAQEPRTISCMSIYYAGLFVHTEKPIDMEVVEPLASKKDRNDIRQLPKVKVASIIHVGPLNTIGESYQLLLTWMKEHKYEISGGVREIYHEGEWSKDADQYVTELQVPISINS</sequence>
<feature type="coiled-coil region" evidence="5">
    <location>
        <begin position="79"/>
        <end position="106"/>
    </location>
</feature>
<evidence type="ECO:0000256" key="3">
    <source>
        <dbReference type="ARBA" id="ARBA00023125"/>
    </source>
</evidence>
<dbReference type="InterPro" id="IPR047057">
    <property type="entry name" value="MerR_fam"/>
</dbReference>
<dbReference type="GO" id="GO:0003677">
    <property type="term" value="F:DNA binding"/>
    <property type="evidence" value="ECO:0007669"/>
    <property type="project" value="UniProtKB-KW"/>
</dbReference>
<evidence type="ECO:0000256" key="2">
    <source>
        <dbReference type="ARBA" id="ARBA00023015"/>
    </source>
</evidence>
<feature type="domain" description="HTH merR-type" evidence="6">
    <location>
        <begin position="1"/>
        <end position="71"/>
    </location>
</feature>
<dbReference type="InterPro" id="IPR009061">
    <property type="entry name" value="DNA-bd_dom_put_sf"/>
</dbReference>
<dbReference type="Gene3D" id="1.10.1660.10">
    <property type="match status" value="1"/>
</dbReference>
<dbReference type="SUPFAM" id="SSF46955">
    <property type="entry name" value="Putative DNA-binding domain"/>
    <property type="match status" value="1"/>
</dbReference>
<dbReference type="Pfam" id="PF06445">
    <property type="entry name" value="GyrI-like"/>
    <property type="match status" value="1"/>
</dbReference>
<keyword evidence="8" id="KW-1185">Reference proteome</keyword>
<name>A0ABU0E8U7_9FIRM</name>
<evidence type="ECO:0000259" key="6">
    <source>
        <dbReference type="PROSITE" id="PS50937"/>
    </source>
</evidence>
<dbReference type="PANTHER" id="PTHR30204:SF69">
    <property type="entry name" value="MERR-FAMILY TRANSCRIPTIONAL REGULATOR"/>
    <property type="match status" value="1"/>
</dbReference>
<dbReference type="InterPro" id="IPR010499">
    <property type="entry name" value="AraC_E-bd"/>
</dbReference>
<dbReference type="InterPro" id="IPR029442">
    <property type="entry name" value="GyrI-like"/>
</dbReference>
<evidence type="ECO:0000313" key="7">
    <source>
        <dbReference type="EMBL" id="MDQ0363141.1"/>
    </source>
</evidence>
<organism evidence="7 8">
    <name type="scientific">Breznakia pachnodae</name>
    <dbReference type="NCBI Taxonomy" id="265178"/>
    <lineage>
        <taxon>Bacteria</taxon>
        <taxon>Bacillati</taxon>
        <taxon>Bacillota</taxon>
        <taxon>Erysipelotrichia</taxon>
        <taxon>Erysipelotrichales</taxon>
        <taxon>Erysipelotrichaceae</taxon>
        <taxon>Breznakia</taxon>
    </lineage>
</organism>
<evidence type="ECO:0000313" key="8">
    <source>
        <dbReference type="Proteomes" id="UP001230220"/>
    </source>
</evidence>
<dbReference type="SMART" id="SM00422">
    <property type="entry name" value="HTH_MERR"/>
    <property type="match status" value="1"/>
</dbReference>
<accession>A0ABU0E8U7</accession>
<dbReference type="RefSeq" id="WP_307411778.1">
    <property type="nucleotide sequence ID" value="NZ_JAUSUR010000009.1"/>
</dbReference>
<keyword evidence="4" id="KW-0804">Transcription</keyword>
<dbReference type="PANTHER" id="PTHR30204">
    <property type="entry name" value="REDOX-CYCLING DRUG-SENSING TRANSCRIPTIONAL ACTIVATOR SOXR"/>
    <property type="match status" value="1"/>
</dbReference>
<dbReference type="Gene3D" id="3.20.80.10">
    <property type="entry name" value="Regulatory factor, effector binding domain"/>
    <property type="match status" value="1"/>
</dbReference>
<dbReference type="Pfam" id="PF13411">
    <property type="entry name" value="MerR_1"/>
    <property type="match status" value="1"/>
</dbReference>